<evidence type="ECO:0000313" key="8">
    <source>
        <dbReference type="EMBL" id="QBR92064.1"/>
    </source>
</evidence>
<reference evidence="8 9" key="1">
    <citation type="submission" date="2019-03" db="EMBL/GenBank/DDBJ databases">
        <title>Three New Species of Nocardioides, Nocardioides euryhalodurans sp. nov., Nocardioides seonyuensis sp. nov. and Nocardioides eburneoflavus sp. nov., Iolated from Soil.</title>
        <authorList>
            <person name="Roh S.G."/>
            <person name="Lee C."/>
            <person name="Kim M.-K."/>
            <person name="Kim S.B."/>
        </authorList>
    </citation>
    <scope>NUCLEOTIDE SEQUENCE [LARGE SCALE GENOMIC DNA]</scope>
    <source>
        <strain evidence="8 9">MMS17-SY117</strain>
    </source>
</reference>
<keyword evidence="5" id="KW-0704">Schiff base</keyword>
<dbReference type="CDD" id="cd00959">
    <property type="entry name" value="DeoC"/>
    <property type="match status" value="1"/>
</dbReference>
<dbReference type="GO" id="GO:0009264">
    <property type="term" value="P:deoxyribonucleotide catabolic process"/>
    <property type="evidence" value="ECO:0007669"/>
    <property type="project" value="UniProtKB-UniRule"/>
</dbReference>
<dbReference type="GO" id="GO:0005737">
    <property type="term" value="C:cytoplasm"/>
    <property type="evidence" value="ECO:0007669"/>
    <property type="project" value="InterPro"/>
</dbReference>
<keyword evidence="4 8" id="KW-0456">Lyase</keyword>
<dbReference type="AlphaFoldDB" id="A0A4P7GJX6"/>
<dbReference type="SUPFAM" id="SSF51569">
    <property type="entry name" value="Aldolase"/>
    <property type="match status" value="1"/>
</dbReference>
<proteinExistence type="inferred from homology"/>
<dbReference type="RefSeq" id="WP_135075596.1">
    <property type="nucleotide sequence ID" value="NZ_CP038267.1"/>
</dbReference>
<evidence type="ECO:0000256" key="5">
    <source>
        <dbReference type="ARBA" id="ARBA00023270"/>
    </source>
</evidence>
<comment type="catalytic activity">
    <reaction evidence="6">
        <text>2-deoxy-D-ribose 5-phosphate = D-glyceraldehyde 3-phosphate + acetaldehyde</text>
        <dbReference type="Rhea" id="RHEA:12821"/>
        <dbReference type="ChEBI" id="CHEBI:15343"/>
        <dbReference type="ChEBI" id="CHEBI:59776"/>
        <dbReference type="ChEBI" id="CHEBI:62877"/>
        <dbReference type="EC" id="4.1.2.4"/>
    </reaction>
</comment>
<dbReference type="KEGG" id="noy:EXE57_07050"/>
<dbReference type="GO" id="GO:0016052">
    <property type="term" value="P:carbohydrate catabolic process"/>
    <property type="evidence" value="ECO:0007669"/>
    <property type="project" value="TreeGrafter"/>
</dbReference>
<dbReference type="GO" id="GO:0004139">
    <property type="term" value="F:deoxyribose-phosphate aldolase activity"/>
    <property type="evidence" value="ECO:0007669"/>
    <property type="project" value="UniProtKB-UniRule"/>
</dbReference>
<dbReference type="InterPro" id="IPR011343">
    <property type="entry name" value="DeoC"/>
</dbReference>
<dbReference type="Pfam" id="PF01791">
    <property type="entry name" value="DeoC"/>
    <property type="match status" value="1"/>
</dbReference>
<organism evidence="8 9">
    <name type="scientific">Nocardioides euryhalodurans</name>
    <dbReference type="NCBI Taxonomy" id="2518370"/>
    <lineage>
        <taxon>Bacteria</taxon>
        <taxon>Bacillati</taxon>
        <taxon>Actinomycetota</taxon>
        <taxon>Actinomycetes</taxon>
        <taxon>Propionibacteriales</taxon>
        <taxon>Nocardioidaceae</taxon>
        <taxon>Nocardioides</taxon>
    </lineage>
</organism>
<dbReference type="NCBIfam" id="TIGR00126">
    <property type="entry name" value="deoC"/>
    <property type="match status" value="1"/>
</dbReference>
<sequence length="319" mass="33977">MTTTSISAAGDVTEITRSDASLRRFLHGLPGVDQVGAEARAAGLGTRSIKTTSKAYALDLAIRMVDLTTLEGADTAGKVRALASKAMRPDPADPSCPAAAAVCVYPDMVATAKQTLGDSGVNVAAVATAFPSGRAAMDIKLADTVDAVEAGADEVDMVIDRGAFLAGRYLQVFEEIAQVREACGDAHLKVIFETGELQTYDNVRRISWLAMMAGAHFIKTSTGKVQPAATLPVTLIMLEAVRDWREATGQMIGVKPAGGIRTAKDAIKYLVMVNEVAGADWLDPHWFRFGASTLLNDLLMQRTKMTTGRYSGPDYFTLD</sequence>
<protein>
    <recommendedName>
        <fullName evidence="3 7">Deoxyribose-phosphate aldolase</fullName>
        <ecNumber evidence="3 7">4.1.2.4</ecNumber>
    </recommendedName>
</protein>
<evidence type="ECO:0000256" key="7">
    <source>
        <dbReference type="NCBIfam" id="TIGR00126"/>
    </source>
</evidence>
<dbReference type="EC" id="4.1.2.4" evidence="3 7"/>
<dbReference type="FunFam" id="3.20.20.70:FF:000106">
    <property type="entry name" value="Deoxyribose-phosphate aldolase"/>
    <property type="match status" value="1"/>
</dbReference>
<evidence type="ECO:0000256" key="1">
    <source>
        <dbReference type="ARBA" id="ARBA00004816"/>
    </source>
</evidence>
<dbReference type="PANTHER" id="PTHR10889:SF3">
    <property type="entry name" value="DEOXYRIBOSE-PHOSPHATE ALDOLASE"/>
    <property type="match status" value="1"/>
</dbReference>
<comment type="pathway">
    <text evidence="1">Carbohydrate degradation; 2-deoxy-D-ribose 1-phosphate degradation; D-glyceraldehyde 3-phosphate and acetaldehyde from 2-deoxy-alpha-D-ribose 1-phosphate: step 2/2.</text>
</comment>
<dbReference type="EMBL" id="CP038267">
    <property type="protein sequence ID" value="QBR92064.1"/>
    <property type="molecule type" value="Genomic_DNA"/>
</dbReference>
<dbReference type="InterPro" id="IPR013785">
    <property type="entry name" value="Aldolase_TIM"/>
</dbReference>
<evidence type="ECO:0000256" key="3">
    <source>
        <dbReference type="ARBA" id="ARBA00012515"/>
    </source>
</evidence>
<gene>
    <name evidence="8" type="primary">deoC</name>
    <name evidence="8" type="ORF">EXE57_07050</name>
</gene>
<accession>A0A4P7GJX6</accession>
<keyword evidence="9" id="KW-1185">Reference proteome</keyword>
<dbReference type="PANTHER" id="PTHR10889">
    <property type="entry name" value="DEOXYRIBOSE-PHOSPHATE ALDOLASE"/>
    <property type="match status" value="1"/>
</dbReference>
<dbReference type="Gene3D" id="3.20.20.70">
    <property type="entry name" value="Aldolase class I"/>
    <property type="match status" value="1"/>
</dbReference>
<dbReference type="SMART" id="SM01133">
    <property type="entry name" value="DeoC"/>
    <property type="match status" value="1"/>
</dbReference>
<dbReference type="OrthoDB" id="6579831at2"/>
<evidence type="ECO:0000256" key="2">
    <source>
        <dbReference type="ARBA" id="ARBA00009473"/>
    </source>
</evidence>
<evidence type="ECO:0000313" key="9">
    <source>
        <dbReference type="Proteomes" id="UP000294894"/>
    </source>
</evidence>
<name>A0A4P7GJX6_9ACTN</name>
<comment type="similarity">
    <text evidence="2">Belongs to the DeoC/FbaB aldolase family. DeoC type 2 subfamily.</text>
</comment>
<dbReference type="InterPro" id="IPR002915">
    <property type="entry name" value="DeoC/FbaB/LacD_aldolase"/>
</dbReference>
<evidence type="ECO:0000256" key="4">
    <source>
        <dbReference type="ARBA" id="ARBA00023239"/>
    </source>
</evidence>
<evidence type="ECO:0000256" key="6">
    <source>
        <dbReference type="ARBA" id="ARBA00048791"/>
    </source>
</evidence>
<dbReference type="Proteomes" id="UP000294894">
    <property type="component" value="Chromosome"/>
</dbReference>